<dbReference type="Gene3D" id="3.40.50.1000">
    <property type="entry name" value="HAD superfamily/HAD-like"/>
    <property type="match status" value="1"/>
</dbReference>
<evidence type="ECO:0000313" key="5">
    <source>
        <dbReference type="EMBL" id="MCL1126497.1"/>
    </source>
</evidence>
<dbReference type="PANTHER" id="PTHR43434:SF1">
    <property type="entry name" value="PHOSPHOGLYCOLATE PHOSPHATASE"/>
    <property type="match status" value="1"/>
</dbReference>
<dbReference type="PANTHER" id="PTHR43434">
    <property type="entry name" value="PHOSPHOGLYCOLATE PHOSPHATASE"/>
    <property type="match status" value="1"/>
</dbReference>
<protein>
    <recommendedName>
        <fullName evidence="4">phosphoglycolate phosphatase</fullName>
        <ecNumber evidence="4">3.1.3.18</ecNumber>
    </recommendedName>
</protein>
<dbReference type="InterPro" id="IPR050155">
    <property type="entry name" value="HAD-like_hydrolase_sf"/>
</dbReference>
<evidence type="ECO:0000313" key="6">
    <source>
        <dbReference type="Proteomes" id="UP001203423"/>
    </source>
</evidence>
<evidence type="ECO:0000256" key="4">
    <source>
        <dbReference type="ARBA" id="ARBA00013078"/>
    </source>
</evidence>
<name>A0ABT0LFL1_9GAMM</name>
<accession>A0ABT0LFL1</accession>
<dbReference type="InterPro" id="IPR036412">
    <property type="entry name" value="HAD-like_sf"/>
</dbReference>
<dbReference type="Gene3D" id="1.10.150.240">
    <property type="entry name" value="Putative phosphatase, domain 2"/>
    <property type="match status" value="1"/>
</dbReference>
<evidence type="ECO:0000256" key="2">
    <source>
        <dbReference type="ARBA" id="ARBA00004818"/>
    </source>
</evidence>
<dbReference type="SFLD" id="SFLDS00003">
    <property type="entry name" value="Haloacid_Dehalogenase"/>
    <property type="match status" value="1"/>
</dbReference>
<reference evidence="5 6" key="1">
    <citation type="submission" date="2022-01" db="EMBL/GenBank/DDBJ databases">
        <title>Whole genome-based taxonomy of the Shewanellaceae.</title>
        <authorList>
            <person name="Martin-Rodriguez A.J."/>
        </authorList>
    </citation>
    <scope>NUCLEOTIDE SEQUENCE [LARGE SCALE GENOMIC DNA]</scope>
    <source>
        <strain evidence="5 6">DSM 17177</strain>
    </source>
</reference>
<evidence type="ECO:0000256" key="1">
    <source>
        <dbReference type="ARBA" id="ARBA00000830"/>
    </source>
</evidence>
<comment type="similarity">
    <text evidence="3">Belongs to the HAD-like hydrolase superfamily. CbbY/CbbZ/Gph/YieH family.</text>
</comment>
<proteinExistence type="inferred from homology"/>
<dbReference type="InterPro" id="IPR041492">
    <property type="entry name" value="HAD_2"/>
</dbReference>
<comment type="pathway">
    <text evidence="2">Organic acid metabolism; glycolate biosynthesis; glycolate from 2-phosphoglycolate: step 1/1.</text>
</comment>
<dbReference type="EMBL" id="JAKIKS010000091">
    <property type="protein sequence ID" value="MCL1126497.1"/>
    <property type="molecule type" value="Genomic_DNA"/>
</dbReference>
<organism evidence="5 6">
    <name type="scientific">Shewanella surugensis</name>
    <dbReference type="NCBI Taxonomy" id="212020"/>
    <lineage>
        <taxon>Bacteria</taxon>
        <taxon>Pseudomonadati</taxon>
        <taxon>Pseudomonadota</taxon>
        <taxon>Gammaproteobacteria</taxon>
        <taxon>Alteromonadales</taxon>
        <taxon>Shewanellaceae</taxon>
        <taxon>Shewanella</taxon>
    </lineage>
</organism>
<comment type="caution">
    <text evidence="5">The sequence shown here is derived from an EMBL/GenBank/DDBJ whole genome shotgun (WGS) entry which is preliminary data.</text>
</comment>
<dbReference type="EC" id="3.1.3.18" evidence="4"/>
<dbReference type="Pfam" id="PF13419">
    <property type="entry name" value="HAD_2"/>
    <property type="match status" value="1"/>
</dbReference>
<dbReference type="SFLD" id="SFLDG01129">
    <property type="entry name" value="C1.5:_HAD__Beta-PGM__Phosphata"/>
    <property type="match status" value="1"/>
</dbReference>
<dbReference type="Proteomes" id="UP001203423">
    <property type="component" value="Unassembled WGS sequence"/>
</dbReference>
<comment type="catalytic activity">
    <reaction evidence="1">
        <text>2-phosphoglycolate + H2O = glycolate + phosphate</text>
        <dbReference type="Rhea" id="RHEA:14369"/>
        <dbReference type="ChEBI" id="CHEBI:15377"/>
        <dbReference type="ChEBI" id="CHEBI:29805"/>
        <dbReference type="ChEBI" id="CHEBI:43474"/>
        <dbReference type="ChEBI" id="CHEBI:58033"/>
        <dbReference type="EC" id="3.1.3.18"/>
    </reaction>
</comment>
<dbReference type="RefSeq" id="WP_248941886.1">
    <property type="nucleotide sequence ID" value="NZ_JAKIKS010000091.1"/>
</dbReference>
<evidence type="ECO:0000256" key="3">
    <source>
        <dbReference type="ARBA" id="ARBA00006171"/>
    </source>
</evidence>
<gene>
    <name evidence="5" type="ORF">L2764_18910</name>
</gene>
<dbReference type="InterPro" id="IPR023214">
    <property type="entry name" value="HAD_sf"/>
</dbReference>
<sequence>MIKALIFDLDGTLIDTLKDIKEAMNDTLIHFGFSPQPIEVYQDLIGGGSRNMVKNLLSSFSSEPFSPSPLSISASALLAKPPAKNMPPLNLNLSMPSLNEVYDFYLNHYGTNLINHTVAYEGVKNALHTWQAQGIKLAVVTNKHHQQAKILLEALFTAPESTDNKFFAKSVEFCVMQGLGDAFPKKPAPNSTLHVLECLNIKADEALFIGDTITDQQTATNAGVEFVFVNWGYGCALDLGQSAKEDIKVISHINELQKWIVATTSIDCLAIDGSQVKCVPIGSY</sequence>
<keyword evidence="6" id="KW-1185">Reference proteome</keyword>
<dbReference type="SUPFAM" id="SSF56784">
    <property type="entry name" value="HAD-like"/>
    <property type="match status" value="1"/>
</dbReference>
<dbReference type="InterPro" id="IPR023198">
    <property type="entry name" value="PGP-like_dom2"/>
</dbReference>